<comment type="catalytic activity">
    <reaction evidence="7">
        <text>O-phospho-L-tyrosyl-[protein] + H2O = L-tyrosyl-[protein] + phosphate</text>
        <dbReference type="Rhea" id="RHEA:10684"/>
        <dbReference type="Rhea" id="RHEA-COMP:10136"/>
        <dbReference type="Rhea" id="RHEA-COMP:20101"/>
        <dbReference type="ChEBI" id="CHEBI:15377"/>
        <dbReference type="ChEBI" id="CHEBI:43474"/>
        <dbReference type="ChEBI" id="CHEBI:46858"/>
        <dbReference type="ChEBI" id="CHEBI:61978"/>
        <dbReference type="EC" id="3.1.3.48"/>
    </reaction>
</comment>
<sequence length="210" mass="23799">MWYRSSNRMATIRKQEEDHVAKELYTVLSTTYPIQKPAPGFRGRPSEIPSIYLSPLNCCDEVYPNIYVGDWSCAKNKPYLKRIGITHVLNTAEGKLPGQVDTDADYYKYSHIHYLGLPLSDLPVTNISKYFNVAADFIRDAIASGGKVLVHCMMGLSRSSTCVIAYLMIKEGMSASKALQKVRTSREVRPNNGFLQQLAELDVQLKRRRF</sequence>
<dbReference type="GO" id="GO:0008138">
    <property type="term" value="F:protein tyrosine/serine/threonine phosphatase activity"/>
    <property type="evidence" value="ECO:0007669"/>
    <property type="project" value="UniProtKB-UniRule"/>
</dbReference>
<dbReference type="GO" id="GO:0005737">
    <property type="term" value="C:cytoplasm"/>
    <property type="evidence" value="ECO:0007669"/>
    <property type="project" value="TreeGrafter"/>
</dbReference>
<organism evidence="10 11">
    <name type="scientific">Laodelphax striatellus</name>
    <name type="common">Small brown planthopper</name>
    <name type="synonym">Delphax striatella</name>
    <dbReference type="NCBI Taxonomy" id="195883"/>
    <lineage>
        <taxon>Eukaryota</taxon>
        <taxon>Metazoa</taxon>
        <taxon>Ecdysozoa</taxon>
        <taxon>Arthropoda</taxon>
        <taxon>Hexapoda</taxon>
        <taxon>Insecta</taxon>
        <taxon>Pterygota</taxon>
        <taxon>Neoptera</taxon>
        <taxon>Paraneoptera</taxon>
        <taxon>Hemiptera</taxon>
        <taxon>Auchenorrhyncha</taxon>
        <taxon>Fulgoroidea</taxon>
        <taxon>Delphacidae</taxon>
        <taxon>Criomorphinae</taxon>
        <taxon>Laodelphax</taxon>
    </lineage>
</organism>
<dbReference type="AlphaFoldDB" id="A0A482XHR2"/>
<dbReference type="InterPro" id="IPR029021">
    <property type="entry name" value="Prot-tyrosine_phosphatase-like"/>
</dbReference>
<comment type="similarity">
    <text evidence="1 7">Belongs to the protein-tyrosine phosphatase family. Non-receptor class dual specificity subfamily.</text>
</comment>
<comment type="function">
    <text evidence="7">Dual specificity phosphatase able to dephosphorylate phosphotyrosine, phosphoserine and phosphothreonine residues, with a preference for phosphotyrosine as a substrate.</text>
</comment>
<comment type="catalytic activity">
    <reaction evidence="4 7">
        <text>O-phospho-L-seryl-[protein] + H2O = L-seryl-[protein] + phosphate</text>
        <dbReference type="Rhea" id="RHEA:20629"/>
        <dbReference type="Rhea" id="RHEA-COMP:9863"/>
        <dbReference type="Rhea" id="RHEA-COMP:11604"/>
        <dbReference type="ChEBI" id="CHEBI:15377"/>
        <dbReference type="ChEBI" id="CHEBI:29999"/>
        <dbReference type="ChEBI" id="CHEBI:43474"/>
        <dbReference type="ChEBI" id="CHEBI:83421"/>
        <dbReference type="EC" id="3.1.3.16"/>
    </reaction>
</comment>
<dbReference type="PRINTS" id="PR01909">
    <property type="entry name" value="ADSPHPHTASEA"/>
</dbReference>
<dbReference type="PROSITE" id="PS50056">
    <property type="entry name" value="TYR_PHOSPHATASE_2"/>
    <property type="match status" value="1"/>
</dbReference>
<feature type="active site" description="Phosphocysteine intermediate" evidence="6">
    <location>
        <position position="152"/>
    </location>
</feature>
<evidence type="ECO:0000259" key="8">
    <source>
        <dbReference type="PROSITE" id="PS50054"/>
    </source>
</evidence>
<comment type="catalytic activity">
    <reaction evidence="5 7">
        <text>O-phospho-L-threonyl-[protein] + H2O = L-threonyl-[protein] + phosphate</text>
        <dbReference type="Rhea" id="RHEA:47004"/>
        <dbReference type="Rhea" id="RHEA-COMP:11060"/>
        <dbReference type="Rhea" id="RHEA-COMP:11605"/>
        <dbReference type="ChEBI" id="CHEBI:15377"/>
        <dbReference type="ChEBI" id="CHEBI:30013"/>
        <dbReference type="ChEBI" id="CHEBI:43474"/>
        <dbReference type="ChEBI" id="CHEBI:61977"/>
        <dbReference type="EC" id="3.1.3.16"/>
    </reaction>
</comment>
<dbReference type="PRINTS" id="PR01908">
    <property type="entry name" value="ADSPHPHTASE"/>
</dbReference>
<evidence type="ECO:0000313" key="10">
    <source>
        <dbReference type="EMBL" id="RZF44868.1"/>
    </source>
</evidence>
<name>A0A482XHR2_LAOST</name>
<feature type="domain" description="Tyrosine specific protein phosphatases" evidence="9">
    <location>
        <begin position="128"/>
        <end position="186"/>
    </location>
</feature>
<feature type="domain" description="Tyrosine-protein phosphatase" evidence="8">
    <location>
        <begin position="57"/>
        <end position="207"/>
    </location>
</feature>
<dbReference type="InParanoid" id="A0A482XHR2"/>
<evidence type="ECO:0000256" key="2">
    <source>
        <dbReference type="ARBA" id="ARBA00022801"/>
    </source>
</evidence>
<dbReference type="InterPro" id="IPR000340">
    <property type="entry name" value="Dual-sp_phosphatase_cat-dom"/>
</dbReference>
<evidence type="ECO:0000259" key="9">
    <source>
        <dbReference type="PROSITE" id="PS50056"/>
    </source>
</evidence>
<dbReference type="PROSITE" id="PS00383">
    <property type="entry name" value="TYR_PHOSPHATASE_1"/>
    <property type="match status" value="1"/>
</dbReference>
<dbReference type="STRING" id="195883.A0A482XHR2"/>
<dbReference type="SMART" id="SM00195">
    <property type="entry name" value="DSPc"/>
    <property type="match status" value="1"/>
</dbReference>
<dbReference type="GO" id="GO:0004725">
    <property type="term" value="F:protein tyrosine phosphatase activity"/>
    <property type="evidence" value="ECO:0007669"/>
    <property type="project" value="UniProtKB-EC"/>
</dbReference>
<dbReference type="GO" id="GO:0033549">
    <property type="term" value="F:MAP kinase phosphatase activity"/>
    <property type="evidence" value="ECO:0007669"/>
    <property type="project" value="TreeGrafter"/>
</dbReference>
<evidence type="ECO:0000256" key="6">
    <source>
        <dbReference type="PIRSR" id="PIRSR620405-1"/>
    </source>
</evidence>
<evidence type="ECO:0000256" key="7">
    <source>
        <dbReference type="RuleBase" id="RU366038"/>
    </source>
</evidence>
<dbReference type="GO" id="GO:0004722">
    <property type="term" value="F:protein serine/threonine phosphatase activity"/>
    <property type="evidence" value="ECO:0007669"/>
    <property type="project" value="UniProtKB-EC"/>
</dbReference>
<dbReference type="EC" id="3.1.3.48" evidence="7"/>
<evidence type="ECO:0000256" key="4">
    <source>
        <dbReference type="ARBA" id="ARBA00047761"/>
    </source>
</evidence>
<dbReference type="PANTHER" id="PTHR45682:SF5">
    <property type="entry name" value="DUAL SPECIFICITY PROTEIN PHOSPHATASE"/>
    <property type="match status" value="1"/>
</dbReference>
<evidence type="ECO:0000313" key="11">
    <source>
        <dbReference type="Proteomes" id="UP000291343"/>
    </source>
</evidence>
<dbReference type="CDD" id="cd14515">
    <property type="entry name" value="DUSP3-like"/>
    <property type="match status" value="1"/>
</dbReference>
<dbReference type="EC" id="3.1.3.16" evidence="7"/>
<dbReference type="InterPro" id="IPR016130">
    <property type="entry name" value="Tyr_Pase_AS"/>
</dbReference>
<comment type="caution">
    <text evidence="10">The sequence shown here is derived from an EMBL/GenBank/DDBJ whole genome shotgun (WGS) entry which is preliminary data.</text>
</comment>
<keyword evidence="11" id="KW-1185">Reference proteome</keyword>
<keyword evidence="3 7" id="KW-0904">Protein phosphatase</keyword>
<reference evidence="10 11" key="1">
    <citation type="journal article" date="2017" name="Gigascience">
        <title>Genome sequence of the small brown planthopper, Laodelphax striatellus.</title>
        <authorList>
            <person name="Zhu J."/>
            <person name="Jiang F."/>
            <person name="Wang X."/>
            <person name="Yang P."/>
            <person name="Bao Y."/>
            <person name="Zhao W."/>
            <person name="Wang W."/>
            <person name="Lu H."/>
            <person name="Wang Q."/>
            <person name="Cui N."/>
            <person name="Li J."/>
            <person name="Chen X."/>
            <person name="Luo L."/>
            <person name="Yu J."/>
            <person name="Kang L."/>
            <person name="Cui F."/>
        </authorList>
    </citation>
    <scope>NUCLEOTIDE SEQUENCE [LARGE SCALE GENOMIC DNA]</scope>
    <source>
        <strain evidence="10">Lst14</strain>
    </source>
</reference>
<dbReference type="PROSITE" id="PS50054">
    <property type="entry name" value="TYR_PHOSPHATASE_DUAL"/>
    <property type="match status" value="1"/>
</dbReference>
<dbReference type="InterPro" id="IPR020422">
    <property type="entry name" value="TYR_PHOSPHATASE_DUAL_dom"/>
</dbReference>
<evidence type="ECO:0000256" key="5">
    <source>
        <dbReference type="ARBA" id="ARBA00048336"/>
    </source>
</evidence>
<proteinExistence type="inferred from homology"/>
<dbReference type="Gene3D" id="3.90.190.10">
    <property type="entry name" value="Protein tyrosine phosphatase superfamily"/>
    <property type="match status" value="1"/>
</dbReference>
<evidence type="ECO:0000256" key="3">
    <source>
        <dbReference type="ARBA" id="ARBA00022912"/>
    </source>
</evidence>
<dbReference type="OrthoDB" id="253091at2759"/>
<dbReference type="EMBL" id="QKKF02010263">
    <property type="protein sequence ID" value="RZF44868.1"/>
    <property type="molecule type" value="Genomic_DNA"/>
</dbReference>
<dbReference type="SUPFAM" id="SSF52799">
    <property type="entry name" value="(Phosphotyrosine protein) phosphatases II"/>
    <property type="match status" value="1"/>
</dbReference>
<dbReference type="Proteomes" id="UP000291343">
    <property type="component" value="Unassembled WGS sequence"/>
</dbReference>
<dbReference type="InterPro" id="IPR020405">
    <property type="entry name" value="Atypical_DUSP_subfamA"/>
</dbReference>
<accession>A0A482XHR2</accession>
<dbReference type="GO" id="GO:0043409">
    <property type="term" value="P:negative regulation of MAPK cascade"/>
    <property type="evidence" value="ECO:0007669"/>
    <property type="project" value="TreeGrafter"/>
</dbReference>
<protein>
    <recommendedName>
        <fullName evidence="7">Dual specificity protein phosphatase</fullName>
        <ecNumber evidence="7">3.1.3.16</ecNumber>
        <ecNumber evidence="7">3.1.3.48</ecNumber>
    </recommendedName>
</protein>
<dbReference type="Pfam" id="PF00782">
    <property type="entry name" value="DSPc"/>
    <property type="match status" value="1"/>
</dbReference>
<dbReference type="PANTHER" id="PTHR45682">
    <property type="entry name" value="AGAP008228-PA"/>
    <property type="match status" value="1"/>
</dbReference>
<dbReference type="InterPro" id="IPR000387">
    <property type="entry name" value="Tyr_Pase_dom"/>
</dbReference>
<dbReference type="SMR" id="A0A482XHR2"/>
<gene>
    <name evidence="10" type="ORF">LSTR_LSTR004493</name>
</gene>
<evidence type="ECO:0000256" key="1">
    <source>
        <dbReference type="ARBA" id="ARBA00008601"/>
    </source>
</evidence>
<keyword evidence="2 7" id="KW-0378">Hydrolase</keyword>
<dbReference type="FunCoup" id="A0A482XHR2">
    <property type="interactions" value="157"/>
</dbReference>